<sequence>MWEGKEWKSENPQIYFKNGWATSDLDRSKRKTASFQAAKVKRKDERHEGRERKGWI</sequence>
<gene>
    <name evidence="2" type="ORF">BDQ94DRAFT_134068</name>
</gene>
<accession>A0A3F3QIN1</accession>
<protein>
    <submittedName>
        <fullName evidence="2">Uncharacterized protein</fullName>
    </submittedName>
</protein>
<keyword evidence="3" id="KW-1185">Reference proteome</keyword>
<reference evidence="2 3" key="1">
    <citation type="submission" date="2018-07" db="EMBL/GenBank/DDBJ databases">
        <title>The genomes of Aspergillus section Nigri reveals drivers in fungal speciation.</title>
        <authorList>
            <consortium name="DOE Joint Genome Institute"/>
            <person name="Vesth T.C."/>
            <person name="Nybo J."/>
            <person name="Theobald S."/>
            <person name="Brandl J."/>
            <person name="Frisvad J.C."/>
            <person name="Nielsen K.F."/>
            <person name="Lyhne E.K."/>
            <person name="Kogle M.E."/>
            <person name="Kuo A."/>
            <person name="Riley R."/>
            <person name="Clum A."/>
            <person name="Nolan M."/>
            <person name="Lipzen A."/>
            <person name="Salamov A."/>
            <person name="Henrissat B."/>
            <person name="Wiebenga A."/>
            <person name="De vries R.P."/>
            <person name="Grigoriev I.V."/>
            <person name="Mortensen U.H."/>
            <person name="Andersen M.R."/>
            <person name="Baker S.E."/>
        </authorList>
    </citation>
    <scope>NUCLEOTIDE SEQUENCE [LARGE SCALE GENOMIC DNA]</scope>
    <source>
        <strain evidence="2 3">CBS 139.54b</strain>
    </source>
</reference>
<organism evidence="2 3">
    <name type="scientific">Aspergillus welwitschiae</name>
    <dbReference type="NCBI Taxonomy" id="1341132"/>
    <lineage>
        <taxon>Eukaryota</taxon>
        <taxon>Fungi</taxon>
        <taxon>Dikarya</taxon>
        <taxon>Ascomycota</taxon>
        <taxon>Pezizomycotina</taxon>
        <taxon>Eurotiomycetes</taxon>
        <taxon>Eurotiomycetidae</taxon>
        <taxon>Eurotiales</taxon>
        <taxon>Aspergillaceae</taxon>
        <taxon>Aspergillus</taxon>
        <taxon>Aspergillus subgen. Circumdati</taxon>
    </lineage>
</organism>
<name>A0A3F3QIN1_9EURO</name>
<dbReference type="EMBL" id="KZ852033">
    <property type="protein sequence ID" value="RDH38526.1"/>
    <property type="molecule type" value="Genomic_DNA"/>
</dbReference>
<dbReference type="Proteomes" id="UP000253729">
    <property type="component" value="Unassembled WGS sequence"/>
</dbReference>
<dbReference type="AlphaFoldDB" id="A0A3F3QIN1"/>
<dbReference type="RefSeq" id="XP_026631548.1">
    <property type="nucleotide sequence ID" value="XM_026764400.1"/>
</dbReference>
<dbReference type="GeneID" id="38132756"/>
<evidence type="ECO:0000313" key="3">
    <source>
        <dbReference type="Proteomes" id="UP000253729"/>
    </source>
</evidence>
<proteinExistence type="predicted"/>
<feature type="region of interest" description="Disordered" evidence="1">
    <location>
        <begin position="26"/>
        <end position="56"/>
    </location>
</feature>
<feature type="compositionally biased region" description="Basic and acidic residues" evidence="1">
    <location>
        <begin position="42"/>
        <end position="56"/>
    </location>
</feature>
<evidence type="ECO:0000256" key="1">
    <source>
        <dbReference type="SAM" id="MobiDB-lite"/>
    </source>
</evidence>
<evidence type="ECO:0000313" key="2">
    <source>
        <dbReference type="EMBL" id="RDH38526.1"/>
    </source>
</evidence>